<evidence type="ECO:0000256" key="2">
    <source>
        <dbReference type="SAM" id="MobiDB-lite"/>
    </source>
</evidence>
<reference evidence="5" key="1">
    <citation type="journal article" date="2012" name="Nat. Biotechnol.">
        <title>Reference genome sequence of the model plant Setaria.</title>
        <authorList>
            <person name="Bennetzen J.L."/>
            <person name="Schmutz J."/>
            <person name="Wang H."/>
            <person name="Percifield R."/>
            <person name="Hawkins J."/>
            <person name="Pontaroli A.C."/>
            <person name="Estep M."/>
            <person name="Feng L."/>
            <person name="Vaughn J.N."/>
            <person name="Grimwood J."/>
            <person name="Jenkins J."/>
            <person name="Barry K."/>
            <person name="Lindquist E."/>
            <person name="Hellsten U."/>
            <person name="Deshpande S."/>
            <person name="Wang X."/>
            <person name="Wu X."/>
            <person name="Mitros T."/>
            <person name="Triplett J."/>
            <person name="Yang X."/>
            <person name="Ye C.Y."/>
            <person name="Mauro-Herrera M."/>
            <person name="Wang L."/>
            <person name="Li P."/>
            <person name="Sharma M."/>
            <person name="Sharma R."/>
            <person name="Ronald P.C."/>
            <person name="Panaud O."/>
            <person name="Kellogg E.A."/>
            <person name="Brutnell T.P."/>
            <person name="Doust A.N."/>
            <person name="Tuskan G.A."/>
            <person name="Rokhsar D."/>
            <person name="Devos K.M."/>
        </authorList>
    </citation>
    <scope>NUCLEOTIDE SEQUENCE [LARGE SCALE GENOMIC DNA]</scope>
    <source>
        <strain evidence="5">cv. Yugu1</strain>
    </source>
</reference>
<feature type="region of interest" description="Disordered" evidence="2">
    <location>
        <begin position="278"/>
        <end position="309"/>
    </location>
</feature>
<proteinExistence type="predicted"/>
<name>K3Z045_SETIT</name>
<evidence type="ECO:0000313" key="4">
    <source>
        <dbReference type="EnsemblPlants" id="KQL30236"/>
    </source>
</evidence>
<dbReference type="HOGENOM" id="CLU_549356_0_0_1"/>
<keyword evidence="1" id="KW-0863">Zinc-finger</keyword>
<accession>K3Z045</accession>
<evidence type="ECO:0000259" key="3">
    <source>
        <dbReference type="PROSITE" id="PS50158"/>
    </source>
</evidence>
<reference evidence="4" key="2">
    <citation type="submission" date="2018-08" db="UniProtKB">
        <authorList>
            <consortium name="EnsemblPlants"/>
        </authorList>
    </citation>
    <scope>IDENTIFICATION</scope>
    <source>
        <strain evidence="4">Yugu1</strain>
    </source>
</reference>
<keyword evidence="1" id="KW-0862">Zinc</keyword>
<dbReference type="PROSITE" id="PS50158">
    <property type="entry name" value="ZF_CCHC"/>
    <property type="match status" value="1"/>
</dbReference>
<dbReference type="EMBL" id="AGNK02000407">
    <property type="status" value="NOT_ANNOTATED_CDS"/>
    <property type="molecule type" value="Genomic_DNA"/>
</dbReference>
<feature type="domain" description="CCHC-type" evidence="3">
    <location>
        <begin position="138"/>
        <end position="151"/>
    </location>
</feature>
<dbReference type="GO" id="GO:0003676">
    <property type="term" value="F:nucleic acid binding"/>
    <property type="evidence" value="ECO:0007669"/>
    <property type="project" value="InterPro"/>
</dbReference>
<dbReference type="GO" id="GO:0008270">
    <property type="term" value="F:zinc ion binding"/>
    <property type="evidence" value="ECO:0007669"/>
    <property type="project" value="UniProtKB-KW"/>
</dbReference>
<dbReference type="AlphaFoldDB" id="K3Z045"/>
<dbReference type="InterPro" id="IPR001878">
    <property type="entry name" value="Znf_CCHC"/>
</dbReference>
<keyword evidence="1" id="KW-0479">Metal-binding</keyword>
<keyword evidence="5" id="KW-1185">Reference proteome</keyword>
<dbReference type="InParanoid" id="K3Z045"/>
<dbReference type="STRING" id="4555.K3Z045"/>
<evidence type="ECO:0000256" key="1">
    <source>
        <dbReference type="PROSITE-ProRule" id="PRU00047"/>
    </source>
</evidence>
<sequence length="497" mass="56301">MEEEDFDFDPSEDMEDGVQKWFAMARYYSGQTPKGLFDEMGFAWKLYVLKEGPWKHKGDALIVVPYDGLSRSSELVIDSIDLVVSNKVIEVMGPVRNFLRAQVTFPLEEALKLFVEAKIKDKGIMQFEVKYENVPFMCFRCGRMGHPEKFCLEDEEVKVQGMFGDWVRTSPLKRDEEKKKMLVPAAPSRAIRVLKFSGAQLGKVQVVYSATHGAGGSGKKKSVGELVRMDEDARVDGTPKKVPQEVSNALVQSVQKIMVGEKPSGVNLHDVRGAKERVSGLESFEDSSERTNSEVTPAIRREEERSPKSIRERLQEVEAAKAKQVQDRKVGMKGPSLVKDIGKHKRPQRALKAGIMESIRDLCSRGLVDQNIIVNLLSIEDHYIDASIRDDPNSDPWRATFIYGEPRVEDRQYPWVVIGDFNEAMCGIPWTYDNKKEGARNVKQAWEQEHTRGDLGTINTALRGVIKSLKQWSLEHFGSVRKVLEQLRVQLGELQTQ</sequence>
<dbReference type="Proteomes" id="UP000004995">
    <property type="component" value="Unassembled WGS sequence"/>
</dbReference>
<evidence type="ECO:0000313" key="5">
    <source>
        <dbReference type="Proteomes" id="UP000004995"/>
    </source>
</evidence>
<dbReference type="eggNOG" id="KOG1075">
    <property type="taxonomic scope" value="Eukaryota"/>
</dbReference>
<dbReference type="Gramene" id="KQL30236">
    <property type="protein sequence ID" value="KQL30236"/>
    <property type="gene ID" value="SETIT_019906mg"/>
</dbReference>
<protein>
    <recommendedName>
        <fullName evidence="3">CCHC-type domain-containing protein</fullName>
    </recommendedName>
</protein>
<dbReference type="EnsemblPlants" id="KQL30236">
    <property type="protein sequence ID" value="KQL30236"/>
    <property type="gene ID" value="SETIT_019906mg"/>
</dbReference>
<feature type="compositionally biased region" description="Basic and acidic residues" evidence="2">
    <location>
        <begin position="299"/>
        <end position="309"/>
    </location>
</feature>
<organism evidence="4 5">
    <name type="scientific">Setaria italica</name>
    <name type="common">Foxtail millet</name>
    <name type="synonym">Panicum italicum</name>
    <dbReference type="NCBI Taxonomy" id="4555"/>
    <lineage>
        <taxon>Eukaryota</taxon>
        <taxon>Viridiplantae</taxon>
        <taxon>Streptophyta</taxon>
        <taxon>Embryophyta</taxon>
        <taxon>Tracheophyta</taxon>
        <taxon>Spermatophyta</taxon>
        <taxon>Magnoliopsida</taxon>
        <taxon>Liliopsida</taxon>
        <taxon>Poales</taxon>
        <taxon>Poaceae</taxon>
        <taxon>PACMAD clade</taxon>
        <taxon>Panicoideae</taxon>
        <taxon>Panicodae</taxon>
        <taxon>Paniceae</taxon>
        <taxon>Cenchrinae</taxon>
        <taxon>Setaria</taxon>
    </lineage>
</organism>